<sequence length="435" mass="47759">MPSTSTPRPSRSGSTWAIARLSAAVEAPSIAKGETSMSAVAATQIPNLASQDTFVGGVPHEAFDALRAMPGLYWQPVERGTLSGGFWAVTRAKDIAAIESDPATFTSNHGPYFPLPGKNPENILWNDPPKHGELRRGVAKTFGPRVVANFDGWVRPIVTEALDAYIAKGGGDFVPEVAAMIPSRVMARVIGVPRNEELRVVKWTFDIFAAMQVPDGGKTFWTVNNPIRDYMWELRAAKLREPADDMATALAQAHERGELSEGEYRSFTSVLLLAGFETTHTVMAQAMRMIAEDEAIAQMANEAVAAGTTDALIDEFLRYITPAMNMVRVATRDLEFAGTKIREGDVMQLYFVSANRDSEIFEEPHRFNPARPKNNHMAFGGGCHACLGAPLAKLELRILFEEMHRRGIRVRPDGEPRRGRNTMINQLLSLPLAVA</sequence>
<dbReference type="PRINTS" id="PR00359">
    <property type="entry name" value="BP450"/>
</dbReference>
<dbReference type="Gene3D" id="1.10.630.10">
    <property type="entry name" value="Cytochrome P450"/>
    <property type="match status" value="1"/>
</dbReference>
<dbReference type="EMBL" id="RXFQ01000024">
    <property type="protein sequence ID" value="RSZ29612.1"/>
    <property type="molecule type" value="Genomic_DNA"/>
</dbReference>
<keyword evidence="2" id="KW-0349">Heme</keyword>
<dbReference type="PANTHER" id="PTHR46696">
    <property type="entry name" value="P450, PUTATIVE (EUROFUNG)-RELATED"/>
    <property type="match status" value="1"/>
</dbReference>
<dbReference type="PROSITE" id="PS00086">
    <property type="entry name" value="CYTOCHROME_P450"/>
    <property type="match status" value="1"/>
</dbReference>
<evidence type="ECO:0000256" key="2">
    <source>
        <dbReference type="RuleBase" id="RU000461"/>
    </source>
</evidence>
<evidence type="ECO:0000313" key="4">
    <source>
        <dbReference type="Proteomes" id="UP000271137"/>
    </source>
</evidence>
<keyword evidence="4" id="KW-1185">Reference proteome</keyword>
<protein>
    <submittedName>
        <fullName evidence="3">Cytochrome P450</fullName>
    </submittedName>
</protein>
<keyword evidence="2" id="KW-0479">Metal-binding</keyword>
<dbReference type="InterPro" id="IPR036396">
    <property type="entry name" value="Cyt_P450_sf"/>
</dbReference>
<dbReference type="PRINTS" id="PR00385">
    <property type="entry name" value="P450"/>
</dbReference>
<dbReference type="Pfam" id="PF00067">
    <property type="entry name" value="p450"/>
    <property type="match status" value="1"/>
</dbReference>
<keyword evidence="2" id="KW-0408">Iron</keyword>
<name>A0ABX9ZY96_9BURK</name>
<dbReference type="InterPro" id="IPR017972">
    <property type="entry name" value="Cyt_P450_CS"/>
</dbReference>
<accession>A0ABX9ZY96</accession>
<dbReference type="InterPro" id="IPR001128">
    <property type="entry name" value="Cyt_P450"/>
</dbReference>
<comment type="similarity">
    <text evidence="1 2">Belongs to the cytochrome P450 family.</text>
</comment>
<keyword evidence="2" id="KW-0503">Monooxygenase</keyword>
<comment type="caution">
    <text evidence="3">The sequence shown here is derived from an EMBL/GenBank/DDBJ whole genome shotgun (WGS) entry which is preliminary data.</text>
</comment>
<gene>
    <name evidence="3" type="ORF">EJO66_28925</name>
</gene>
<evidence type="ECO:0000313" key="3">
    <source>
        <dbReference type="EMBL" id="RSZ29612.1"/>
    </source>
</evidence>
<dbReference type="SUPFAM" id="SSF48264">
    <property type="entry name" value="Cytochrome P450"/>
    <property type="match status" value="1"/>
</dbReference>
<reference evidence="3 4" key="1">
    <citation type="submission" date="2018-12" db="EMBL/GenBank/DDBJ databases">
        <title>The genome sequences of strain 502.</title>
        <authorList>
            <person name="Gao J."/>
            <person name="Sun J."/>
        </authorList>
    </citation>
    <scope>NUCLEOTIDE SEQUENCE [LARGE SCALE GENOMIC DNA]</scope>
    <source>
        <strain evidence="3 4">502</strain>
    </source>
</reference>
<dbReference type="Proteomes" id="UP000271137">
    <property type="component" value="Unassembled WGS sequence"/>
</dbReference>
<evidence type="ECO:0000256" key="1">
    <source>
        <dbReference type="ARBA" id="ARBA00010617"/>
    </source>
</evidence>
<dbReference type="InterPro" id="IPR002397">
    <property type="entry name" value="Cyt_P450_B"/>
</dbReference>
<proteinExistence type="inferred from homology"/>
<dbReference type="PANTHER" id="PTHR46696:SF1">
    <property type="entry name" value="CYTOCHROME P450 YJIB-RELATED"/>
    <property type="match status" value="1"/>
</dbReference>
<keyword evidence="2" id="KW-0560">Oxidoreductase</keyword>
<organism evidence="3 4">
    <name type="scientific">Variovorax beijingensis</name>
    <dbReference type="NCBI Taxonomy" id="2496117"/>
    <lineage>
        <taxon>Bacteria</taxon>
        <taxon>Pseudomonadati</taxon>
        <taxon>Pseudomonadota</taxon>
        <taxon>Betaproteobacteria</taxon>
        <taxon>Burkholderiales</taxon>
        <taxon>Comamonadaceae</taxon>
        <taxon>Variovorax</taxon>
    </lineage>
</organism>